<dbReference type="SUPFAM" id="SSF53187">
    <property type="entry name" value="Zn-dependent exopeptidases"/>
    <property type="match status" value="1"/>
</dbReference>
<dbReference type="InterPro" id="IPR002508">
    <property type="entry name" value="MurNAc-LAA_cat"/>
</dbReference>
<comment type="caution">
    <text evidence="3">The sequence shown here is derived from an EMBL/GenBank/DDBJ whole genome shotgun (WGS) entry which is preliminary data.</text>
</comment>
<reference evidence="3 4" key="1">
    <citation type="journal article" date="2013" name="Genome Announc.">
        <title>Draft Genome Sequence of the Cellulolytic Bacterium Clostridium papyrosolvens C7 (ATCC 700395).</title>
        <authorList>
            <person name="Zepeda V."/>
            <person name="Dassa B."/>
            <person name="Borovok I."/>
            <person name="Lamed R."/>
            <person name="Bayer E.A."/>
            <person name="Cate J.H."/>
        </authorList>
    </citation>
    <scope>NUCLEOTIDE SEQUENCE [LARGE SCALE GENOMIC DNA]</scope>
    <source>
        <strain evidence="3 4">C7</strain>
    </source>
</reference>
<feature type="domain" description="MurNAc-LAA" evidence="2">
    <location>
        <begin position="59"/>
        <end position="174"/>
    </location>
</feature>
<dbReference type="RefSeq" id="WP_020817048.1">
    <property type="nucleotide sequence ID" value="NZ_ATAY01000094.1"/>
</dbReference>
<dbReference type="GO" id="GO:0009253">
    <property type="term" value="P:peptidoglycan catabolic process"/>
    <property type="evidence" value="ECO:0007669"/>
    <property type="project" value="InterPro"/>
</dbReference>
<keyword evidence="1" id="KW-0378">Hydrolase</keyword>
<sequence>MSKTIYLSPSTQEKNIGVSNYGTEEKRMNQVADVTERVLKQHGLVVYRNKPEMTLAQVVADSNSKKPDIHFAIHSNAGSGNRRGCEVYCHKFGGNGEKLARAVYSEIEPNTPSRDRGVKEGCNHYGKGKPLYELAYTAAPAALIEIAYHDNKDDAVWIINNIEVIGTVIAKGILKYFDIPFQKENSSLENDINILNKLGIISSPDYWRENAVKGKTVNGEYVATLIKKAADMLSK</sequence>
<dbReference type="PANTHER" id="PTHR30404">
    <property type="entry name" value="N-ACETYLMURAMOYL-L-ALANINE AMIDASE"/>
    <property type="match status" value="1"/>
</dbReference>
<accession>U4QY69</accession>
<proteinExistence type="predicted"/>
<dbReference type="EMBL" id="ATAY01000094">
    <property type="protein sequence ID" value="EPR08102.1"/>
    <property type="molecule type" value="Genomic_DNA"/>
</dbReference>
<dbReference type="SMART" id="SM00646">
    <property type="entry name" value="Ami_3"/>
    <property type="match status" value="1"/>
</dbReference>
<dbReference type="Gene3D" id="3.40.630.40">
    <property type="entry name" value="Zn-dependent exopeptidases"/>
    <property type="match status" value="1"/>
</dbReference>
<dbReference type="STRING" id="1330534.L323_18380"/>
<dbReference type="InterPro" id="IPR050695">
    <property type="entry name" value="N-acetylmuramoyl_amidase_3"/>
</dbReference>
<dbReference type="Pfam" id="PF01520">
    <property type="entry name" value="Amidase_3"/>
    <property type="match status" value="1"/>
</dbReference>
<dbReference type="PATRIC" id="fig|1330534.3.peg.3647"/>
<evidence type="ECO:0000313" key="4">
    <source>
        <dbReference type="Proteomes" id="UP000016860"/>
    </source>
</evidence>
<dbReference type="GO" id="GO:0008745">
    <property type="term" value="F:N-acetylmuramoyl-L-alanine amidase activity"/>
    <property type="evidence" value="ECO:0007669"/>
    <property type="project" value="InterPro"/>
</dbReference>
<organism evidence="3 4">
    <name type="scientific">Ruminiclostridium papyrosolvens C7</name>
    <dbReference type="NCBI Taxonomy" id="1330534"/>
    <lineage>
        <taxon>Bacteria</taxon>
        <taxon>Bacillati</taxon>
        <taxon>Bacillota</taxon>
        <taxon>Clostridia</taxon>
        <taxon>Eubacteriales</taxon>
        <taxon>Oscillospiraceae</taxon>
        <taxon>Ruminiclostridium</taxon>
    </lineage>
</organism>
<name>U4QY69_9FIRM</name>
<evidence type="ECO:0000256" key="1">
    <source>
        <dbReference type="ARBA" id="ARBA00022801"/>
    </source>
</evidence>
<evidence type="ECO:0000259" key="2">
    <source>
        <dbReference type="SMART" id="SM00646"/>
    </source>
</evidence>
<dbReference type="AlphaFoldDB" id="U4QY69"/>
<evidence type="ECO:0000313" key="3">
    <source>
        <dbReference type="EMBL" id="EPR08102.1"/>
    </source>
</evidence>
<dbReference type="PANTHER" id="PTHR30404:SF0">
    <property type="entry name" value="N-ACETYLMURAMOYL-L-ALANINE AMIDASE AMIC"/>
    <property type="match status" value="1"/>
</dbReference>
<protein>
    <recommendedName>
        <fullName evidence="2">MurNAc-LAA domain-containing protein</fullName>
    </recommendedName>
</protein>
<dbReference type="CDD" id="cd02696">
    <property type="entry name" value="MurNAc-LAA"/>
    <property type="match status" value="1"/>
</dbReference>
<dbReference type="GO" id="GO:0030288">
    <property type="term" value="C:outer membrane-bounded periplasmic space"/>
    <property type="evidence" value="ECO:0007669"/>
    <property type="project" value="TreeGrafter"/>
</dbReference>
<dbReference type="Proteomes" id="UP000016860">
    <property type="component" value="Unassembled WGS sequence"/>
</dbReference>
<dbReference type="OrthoDB" id="9772024at2"/>
<gene>
    <name evidence="3" type="ORF">L323_18380</name>
</gene>